<protein>
    <submittedName>
        <fullName evidence="1">Uncharacterized protein</fullName>
    </submittedName>
</protein>
<dbReference type="EMBL" id="LAZR01015226">
    <property type="protein sequence ID" value="KKM14108.1"/>
    <property type="molecule type" value="Genomic_DNA"/>
</dbReference>
<organism evidence="1">
    <name type="scientific">marine sediment metagenome</name>
    <dbReference type="NCBI Taxonomy" id="412755"/>
    <lineage>
        <taxon>unclassified sequences</taxon>
        <taxon>metagenomes</taxon>
        <taxon>ecological metagenomes</taxon>
    </lineage>
</organism>
<feature type="non-terminal residue" evidence="1">
    <location>
        <position position="1"/>
    </location>
</feature>
<name>A0A0F9JW53_9ZZZZ</name>
<proteinExistence type="predicted"/>
<evidence type="ECO:0000313" key="1">
    <source>
        <dbReference type="EMBL" id="KKM14108.1"/>
    </source>
</evidence>
<comment type="caution">
    <text evidence="1">The sequence shown here is derived from an EMBL/GenBank/DDBJ whole genome shotgun (WGS) entry which is preliminary data.</text>
</comment>
<sequence>AAVVQKYRIYTGAVSGTRRPVAWNFQIWFGGGWVTIHSVTTAGLAAYTWYEWNFPNILSGTDYRLLVTANGGDPNWLQINEMEYYLGVVENSVVCYPEDEFTDAPDYDLVLFISQGLSPSMIVQYPGFYEIVVNQSPGRWDQLFQSELEQVFGVIQMDRSWFARLYRQTREGIRSAAQTERTITIGG</sequence>
<dbReference type="AlphaFoldDB" id="A0A0F9JW53"/>
<accession>A0A0F9JW53</accession>
<gene>
    <name evidence="1" type="ORF">LCGC14_1709520</name>
</gene>
<reference evidence="1" key="1">
    <citation type="journal article" date="2015" name="Nature">
        <title>Complex archaea that bridge the gap between prokaryotes and eukaryotes.</title>
        <authorList>
            <person name="Spang A."/>
            <person name="Saw J.H."/>
            <person name="Jorgensen S.L."/>
            <person name="Zaremba-Niedzwiedzka K."/>
            <person name="Martijn J."/>
            <person name="Lind A.E."/>
            <person name="van Eijk R."/>
            <person name="Schleper C."/>
            <person name="Guy L."/>
            <person name="Ettema T.J."/>
        </authorList>
    </citation>
    <scope>NUCLEOTIDE SEQUENCE</scope>
</reference>